<evidence type="ECO:0000259" key="9">
    <source>
        <dbReference type="SMART" id="SM00872"/>
    </source>
</evidence>
<dbReference type="InterPro" id="IPR015341">
    <property type="entry name" value="Glyco_hydro_38_cen"/>
</dbReference>
<evidence type="ECO:0000256" key="3">
    <source>
        <dbReference type="ARBA" id="ARBA00012752"/>
    </source>
</evidence>
<dbReference type="Proteomes" id="UP000095023">
    <property type="component" value="Unassembled WGS sequence"/>
</dbReference>
<comment type="similarity">
    <text evidence="2">Belongs to the glycosyl hydrolase 38 family.</text>
</comment>
<evidence type="ECO:0000256" key="4">
    <source>
        <dbReference type="ARBA" id="ARBA00022723"/>
    </source>
</evidence>
<evidence type="ECO:0000313" key="11">
    <source>
        <dbReference type="Proteomes" id="UP000095023"/>
    </source>
</evidence>
<accession>A0A1E4TDL9</accession>
<sequence length="1091" mass="122658">MYPQLNLEPKAKKVRPIYQGRLNNFIANGQYKAMNLPALQDVQRVSDDSTVKISVFSVPGLKRPLFKDVMADKATKFRPAVIGESFGPSWSTYWFKIDLKIPKSWKDAPRVELHFDPSDEGLIFFEDGTAAQGITGGGERIRWIVPQSFIDAKWHTIYIETSCNGMFGNAPGADNIQPPDPERYFTLKSADLVWPDLEARALYYDFTIIAEAARDLPQDSWQSYKALDIGNRIMNTFDVEDRSTIAKCRKIAAEFLGTDVDSEAVYSTKGDIDVEAMGHCHIDTAWLWPYAETRRKIARSWSNQLELFERYPELHFACSQAQQFQWLLEDYPDLFKRVKDAVLNGNFDYVGGSWVEHDTNLPGGESLVRQFLYGQRFFEGHFGSRSKTFWLPDTFGYSPQIPQLCRLAGMTGFMTQKLSWNNINNFPNSTFNWVALDGSQVICHMCPADKYDSVININDVKNSVTHHKNLDADHVGLLAFGLGDGGGGPTDDMLEKLRRCRGLADNVGGLPRVRVGKGPEDFFADLIERTKGGKDLVTWMGELYFEFHRGVYTTHAKMKLNNRQCEQLFHDLEFFATLASLYVKDYDYPKEKLNHIWKLVLLNQFHDMLPGSAIEMAYDEAYDMYKEAKLTGSDLLRKALIALGLMNDTDLGNLVAVNTLPWPRNFIGTVPTEVSAEKDGKPDVVCLSSEENVALLQPVPAEVSANMVPVTVEEIGPNKFKLANGVLEAVIDGGAITSLFDIPNNREVVAPGQKANQFVMFDDQPLYWQAWDTEVFSLDSRKELPPGKGQIILQSPLRCSVLIEQKISERSWINTAITLNAYIKPKDSSTAFDGTHLEFTSEVYWDENCKFLKVEFPVDVHAESASYEMQYGIVKRPTHYNTSWDVAKFEVCCHKFADLSEHNYGVSILNDCKYGFSTHGNVMRLSLLRAPKAPDAHADIGTHEFSYSIYPHAGPLGANTIKLAHEFNSPVVFARVESTKSIDAVLDTFVVEGTDGLCLSNIKRGEDDSDVPADYGLKSSKGKSVVLRVYDALGGRQSGKVLSKLEIAQAFKSNLLEDDEEELKVVKIGDKWGFDISVRAFEIATYKLKLA</sequence>
<dbReference type="Gene3D" id="2.70.98.30">
    <property type="entry name" value="Golgi alpha-mannosidase II, domain 4"/>
    <property type="match status" value="1"/>
</dbReference>
<dbReference type="InterPro" id="IPR011013">
    <property type="entry name" value="Gal_mutarotase_sf_dom"/>
</dbReference>
<comment type="catalytic activity">
    <reaction evidence="1">
        <text>Hydrolysis of terminal, non-reducing alpha-D-mannose residues in alpha-D-mannosides.</text>
        <dbReference type="EC" id="3.2.1.24"/>
    </reaction>
</comment>
<dbReference type="PANTHER" id="PTHR46017">
    <property type="entry name" value="ALPHA-MANNOSIDASE 2C1"/>
    <property type="match status" value="1"/>
</dbReference>
<dbReference type="EC" id="3.2.1.24" evidence="3"/>
<dbReference type="InterPro" id="IPR041147">
    <property type="entry name" value="GH38_C"/>
</dbReference>
<dbReference type="SUPFAM" id="SSF74650">
    <property type="entry name" value="Galactose mutarotase-like"/>
    <property type="match status" value="1"/>
</dbReference>
<dbReference type="GO" id="GO:0006013">
    <property type="term" value="P:mannose metabolic process"/>
    <property type="evidence" value="ECO:0007669"/>
    <property type="project" value="InterPro"/>
</dbReference>
<dbReference type="GO" id="GO:0000329">
    <property type="term" value="C:fungal-type vacuole membrane"/>
    <property type="evidence" value="ECO:0007669"/>
    <property type="project" value="TreeGrafter"/>
</dbReference>
<keyword evidence="11" id="KW-1185">Reference proteome</keyword>
<dbReference type="InterPro" id="IPR037094">
    <property type="entry name" value="Glyco_hydro_38_cen_sf"/>
</dbReference>
<organism evidence="10 11">
    <name type="scientific">Tortispora caseinolytica NRRL Y-17796</name>
    <dbReference type="NCBI Taxonomy" id="767744"/>
    <lineage>
        <taxon>Eukaryota</taxon>
        <taxon>Fungi</taxon>
        <taxon>Dikarya</taxon>
        <taxon>Ascomycota</taxon>
        <taxon>Saccharomycotina</taxon>
        <taxon>Trigonopsidomycetes</taxon>
        <taxon>Trigonopsidales</taxon>
        <taxon>Trigonopsidaceae</taxon>
        <taxon>Tortispora</taxon>
    </lineage>
</organism>
<feature type="domain" description="Glycoside hydrolase family 38 central" evidence="9">
    <location>
        <begin position="546"/>
        <end position="625"/>
    </location>
</feature>
<comment type="function">
    <text evidence="7">Degrades free oligosaccharides in the vacuole.</text>
</comment>
<dbReference type="FunFam" id="3.20.110.10:FF:000002">
    <property type="entry name" value="alpha-mannosidase 2C1 isoform X1"/>
    <property type="match status" value="1"/>
</dbReference>
<evidence type="ECO:0000256" key="8">
    <source>
        <dbReference type="ARBA" id="ARBA00071615"/>
    </source>
</evidence>
<evidence type="ECO:0000256" key="7">
    <source>
        <dbReference type="ARBA" id="ARBA00054985"/>
    </source>
</evidence>
<evidence type="ECO:0000256" key="5">
    <source>
        <dbReference type="ARBA" id="ARBA00022801"/>
    </source>
</evidence>
<dbReference type="GO" id="GO:0046872">
    <property type="term" value="F:metal ion binding"/>
    <property type="evidence" value="ECO:0007669"/>
    <property type="project" value="UniProtKB-KW"/>
</dbReference>
<dbReference type="GO" id="GO:0004559">
    <property type="term" value="F:alpha-mannosidase activity"/>
    <property type="evidence" value="ECO:0007669"/>
    <property type="project" value="UniProtKB-EC"/>
</dbReference>
<evidence type="ECO:0000256" key="2">
    <source>
        <dbReference type="ARBA" id="ARBA00009792"/>
    </source>
</evidence>
<dbReference type="InterPro" id="IPR027291">
    <property type="entry name" value="Glyco_hydro_38_N_sf"/>
</dbReference>
<dbReference type="InterPro" id="IPR000602">
    <property type="entry name" value="Glyco_hydro_38_N"/>
</dbReference>
<evidence type="ECO:0000256" key="6">
    <source>
        <dbReference type="ARBA" id="ARBA00023295"/>
    </source>
</evidence>
<dbReference type="Pfam" id="PF09261">
    <property type="entry name" value="Alpha-mann_mid"/>
    <property type="match status" value="1"/>
</dbReference>
<dbReference type="Gene3D" id="3.20.110.10">
    <property type="entry name" value="Glycoside hydrolase 38, N terminal domain"/>
    <property type="match status" value="1"/>
</dbReference>
<protein>
    <recommendedName>
        <fullName evidence="8">Alpha-mannosidase</fullName>
        <ecNumber evidence="3">3.2.1.24</ecNumber>
    </recommendedName>
</protein>
<dbReference type="Pfam" id="PF01074">
    <property type="entry name" value="Glyco_hydro_38N"/>
    <property type="match status" value="1"/>
</dbReference>
<name>A0A1E4TDL9_9ASCO</name>
<dbReference type="Pfam" id="PF07748">
    <property type="entry name" value="Glyco_hydro_38C"/>
    <property type="match status" value="1"/>
</dbReference>
<dbReference type="GO" id="GO:0030246">
    <property type="term" value="F:carbohydrate binding"/>
    <property type="evidence" value="ECO:0007669"/>
    <property type="project" value="InterPro"/>
</dbReference>
<reference evidence="11" key="1">
    <citation type="submission" date="2016-02" db="EMBL/GenBank/DDBJ databases">
        <title>Comparative genomics of biotechnologically important yeasts.</title>
        <authorList>
            <consortium name="DOE Joint Genome Institute"/>
            <person name="Riley R."/>
            <person name="Haridas S."/>
            <person name="Wolfe K.H."/>
            <person name="Lopes M.R."/>
            <person name="Hittinger C.T."/>
            <person name="Goker M."/>
            <person name="Salamov A."/>
            <person name="Wisecaver J."/>
            <person name="Long T.M."/>
            <person name="Aerts A.L."/>
            <person name="Barry K."/>
            <person name="Choi C."/>
            <person name="Clum A."/>
            <person name="Coughlan A.Y."/>
            <person name="Deshpande S."/>
            <person name="Douglass A.P."/>
            <person name="Hanson S.J."/>
            <person name="Klenk H.-P."/>
            <person name="Labutti K."/>
            <person name="Lapidus A."/>
            <person name="Lindquist E."/>
            <person name="Lipzen A."/>
            <person name="Meier-Kolthoff J.P."/>
            <person name="Ohm R.A."/>
            <person name="Otillar R.P."/>
            <person name="Pangilinan J."/>
            <person name="Peng Y."/>
            <person name="Rokas A."/>
            <person name="Rosa C.A."/>
            <person name="Scheuner C."/>
            <person name="Sibirny A.A."/>
            <person name="Slot J.C."/>
            <person name="Stielow J.B."/>
            <person name="Sun H."/>
            <person name="Kurtzman C.P."/>
            <person name="Blackwell M."/>
            <person name="Jeffries T.W."/>
            <person name="Grigoriev I.V."/>
        </authorList>
    </citation>
    <scope>NUCLEOTIDE SEQUENCE [LARGE SCALE GENOMIC DNA]</scope>
    <source>
        <strain evidence="11">NRRL Y-17796</strain>
    </source>
</reference>
<dbReference type="FunFam" id="2.70.98.30:FF:000001">
    <property type="entry name" value="alpha-mannosidase 2C1 isoform X2"/>
    <property type="match status" value="1"/>
</dbReference>
<dbReference type="Pfam" id="PF17677">
    <property type="entry name" value="Glyco_hydro38C2"/>
    <property type="match status" value="1"/>
</dbReference>
<evidence type="ECO:0000256" key="1">
    <source>
        <dbReference type="ARBA" id="ARBA00000365"/>
    </source>
</evidence>
<dbReference type="PANTHER" id="PTHR46017:SF1">
    <property type="entry name" value="ALPHA-MANNOSIDASE 2C1"/>
    <property type="match status" value="1"/>
</dbReference>
<proteinExistence type="inferred from homology"/>
<dbReference type="Gene3D" id="1.20.1270.50">
    <property type="entry name" value="Glycoside hydrolase family 38, central domain"/>
    <property type="match status" value="1"/>
</dbReference>
<dbReference type="GO" id="GO:0009313">
    <property type="term" value="P:oligosaccharide catabolic process"/>
    <property type="evidence" value="ECO:0007669"/>
    <property type="project" value="TreeGrafter"/>
</dbReference>
<dbReference type="InterPro" id="IPR028995">
    <property type="entry name" value="Glyco_hydro_57/38_cen_sf"/>
</dbReference>
<evidence type="ECO:0000313" key="10">
    <source>
        <dbReference type="EMBL" id="ODV89866.1"/>
    </source>
</evidence>
<dbReference type="SUPFAM" id="SSF88688">
    <property type="entry name" value="Families 57/38 glycoside transferase middle domain"/>
    <property type="match status" value="1"/>
</dbReference>
<dbReference type="FunFam" id="1.20.1270.50:FF:000004">
    <property type="entry name" value="alpha-mannosidase 2C1 isoform X1"/>
    <property type="match status" value="1"/>
</dbReference>
<keyword evidence="4" id="KW-0479">Metal-binding</keyword>
<dbReference type="EMBL" id="KV453842">
    <property type="protein sequence ID" value="ODV89866.1"/>
    <property type="molecule type" value="Genomic_DNA"/>
</dbReference>
<dbReference type="SUPFAM" id="SSF88713">
    <property type="entry name" value="Glycoside hydrolase/deacetylase"/>
    <property type="match status" value="1"/>
</dbReference>
<dbReference type="Pfam" id="PF22907">
    <property type="entry name" value="Ams1-like_1st"/>
    <property type="match status" value="1"/>
</dbReference>
<dbReference type="OrthoDB" id="10261055at2759"/>
<dbReference type="InterPro" id="IPR011682">
    <property type="entry name" value="Glyco_hydro_38_C"/>
</dbReference>
<keyword evidence="6" id="KW-0326">Glycosidase</keyword>
<dbReference type="SMART" id="SM00872">
    <property type="entry name" value="Alpha-mann_mid"/>
    <property type="match status" value="1"/>
</dbReference>
<dbReference type="InterPro" id="IPR011330">
    <property type="entry name" value="Glyco_hydro/deAcase_b/a-brl"/>
</dbReference>
<gene>
    <name evidence="10" type="ORF">CANCADRAFT_96681</name>
</gene>
<dbReference type="AlphaFoldDB" id="A0A1E4TDL9"/>
<keyword evidence="5 10" id="KW-0378">Hydrolase</keyword>
<dbReference type="InterPro" id="IPR054723">
    <property type="entry name" value="Ams1-like_N"/>
</dbReference>